<dbReference type="NCBIfam" id="NF002569">
    <property type="entry name" value="PRK02201.1-4"/>
    <property type="match status" value="1"/>
</dbReference>
<dbReference type="NCBIfam" id="NF002567">
    <property type="entry name" value="PRK02201.1-2"/>
    <property type="match status" value="1"/>
</dbReference>
<feature type="domain" description="Membrane insertase YidC/Oxa/ALB C-terminal" evidence="12">
    <location>
        <begin position="493"/>
        <end position="697"/>
    </location>
</feature>
<feature type="transmembrane region" description="Helical" evidence="11">
    <location>
        <begin position="563"/>
        <end position="583"/>
    </location>
</feature>
<feature type="coiled-coil region" evidence="10">
    <location>
        <begin position="377"/>
        <end position="422"/>
    </location>
</feature>
<keyword evidence="10" id="KW-0175">Coiled coil</keyword>
<keyword evidence="4 9" id="KW-0812">Transmembrane</keyword>
<evidence type="ECO:0000256" key="7">
    <source>
        <dbReference type="ARBA" id="ARBA00023136"/>
    </source>
</evidence>
<reference evidence="14" key="1">
    <citation type="journal article" date="2007" name="PLoS Genet.">
        <title>Being pathogenic, plastic, and sexual while living with a nearly minimal bacterial genome.</title>
        <authorList>
            <person name="Sirand-Pugnet P."/>
            <person name="Lartigue C."/>
            <person name="Marenda M."/>
            <person name="Jacob D."/>
            <person name="Barre A."/>
            <person name="Barbe V."/>
            <person name="Schenowitz C."/>
            <person name="Mangenot S."/>
            <person name="Couloux A."/>
            <person name="Segurens B."/>
            <person name="de Daruvar A."/>
            <person name="Blanchard A."/>
            <person name="Citti C."/>
        </authorList>
    </citation>
    <scope>NUCLEOTIDE SEQUENCE [LARGE SCALE GENOMIC DNA]</scope>
    <source>
        <strain evidence="14">PG2</strain>
    </source>
</reference>
<keyword evidence="14" id="KW-1185">Reference proteome</keyword>
<evidence type="ECO:0000256" key="3">
    <source>
        <dbReference type="ARBA" id="ARBA00022475"/>
    </source>
</evidence>
<keyword evidence="5" id="KW-0653">Protein transport</keyword>
<organism evidence="13 14">
    <name type="scientific">Mycoplasmopsis agalactiae (strain NCTC 10123 / CIP 59.7 / PG2)</name>
    <name type="common">Mycoplasma agalactiae</name>
    <dbReference type="NCBI Taxonomy" id="347257"/>
    <lineage>
        <taxon>Bacteria</taxon>
        <taxon>Bacillati</taxon>
        <taxon>Mycoplasmatota</taxon>
        <taxon>Mycoplasmoidales</taxon>
        <taxon>Metamycoplasmataceae</taxon>
        <taxon>Mycoplasmopsis</taxon>
    </lineage>
</organism>
<feature type="transmembrane region" description="Helical" evidence="11">
    <location>
        <begin position="662"/>
        <end position="684"/>
    </location>
</feature>
<feature type="transmembrane region" description="Helical" evidence="11">
    <location>
        <begin position="613"/>
        <end position="632"/>
    </location>
</feature>
<dbReference type="GO" id="GO:0051205">
    <property type="term" value="P:protein insertion into membrane"/>
    <property type="evidence" value="ECO:0007669"/>
    <property type="project" value="TreeGrafter"/>
</dbReference>
<dbReference type="GO" id="GO:0032977">
    <property type="term" value="F:membrane insertase activity"/>
    <property type="evidence" value="ECO:0007669"/>
    <property type="project" value="InterPro"/>
</dbReference>
<dbReference type="InterPro" id="IPR047196">
    <property type="entry name" value="YidC_ALB_C"/>
</dbReference>
<feature type="transmembrane region" description="Helical" evidence="11">
    <location>
        <begin position="486"/>
        <end position="509"/>
    </location>
</feature>
<comment type="subcellular location">
    <subcellularLocation>
        <location evidence="1">Cell membrane</location>
        <topology evidence="1">Multi-pass membrane protein</topology>
    </subcellularLocation>
    <subcellularLocation>
        <location evidence="9">Membrane</location>
        <topology evidence="9">Multi-pass membrane protein</topology>
    </subcellularLocation>
</comment>
<evidence type="ECO:0000256" key="10">
    <source>
        <dbReference type="SAM" id="Coils"/>
    </source>
</evidence>
<dbReference type="GO" id="GO:0005886">
    <property type="term" value="C:plasma membrane"/>
    <property type="evidence" value="ECO:0007669"/>
    <property type="project" value="UniProtKB-SubCell"/>
</dbReference>
<evidence type="ECO:0000256" key="4">
    <source>
        <dbReference type="ARBA" id="ARBA00022692"/>
    </source>
</evidence>
<dbReference type="PANTHER" id="PTHR12428:SF65">
    <property type="entry name" value="CYTOCHROME C OXIDASE ASSEMBLY PROTEIN COX18, MITOCHONDRIAL"/>
    <property type="match status" value="1"/>
</dbReference>
<proteinExistence type="inferred from homology"/>
<protein>
    <recommendedName>
        <fullName evidence="12">Membrane insertase YidC/Oxa/ALB C-terminal domain-containing protein</fullName>
    </recommendedName>
</protein>
<dbReference type="AlphaFoldDB" id="A5IXJ8"/>
<sequence length="715" mass="82941">MKEYRSSNFNYFSNEDRQKEKKKSAWKKVWFWIKIVFYVLLFGIAMTGCVQSCVVKSSNYTGNGIEFYTSKENVSPHITTFDATHKLTKEESTHLHENKVDIGLGEKDQLYFDKNDGANFHLSHKNYKEIIDNLRSTHQGSYGAYKNWNTAIQLRDYDKKLWNNRPIITGTGENSNNYLFAVQPVEDDNAKGSYKTIYNPNEYKEWLVIDPTFNFDSNFVYDKEKNVFKINPENSKLINEGKFTSKLEVNNNRNSTPFLFDKELSYLSFSSKNDFTGFAKFRRDILETLATNTFYSDKSSYYLKALSQVESKLKEANYSVDYNGFNKYLVDKIKNKKANELEFAPNVFYALKYYNKALNKYASELNFSALNQISPVKNSVIEEINNLSNDYNKINDKNSKEAVELKKKITSLNEQLRNTSRLLSPAPYSTMTVKLTDAVNIPYSGDEPQRVIHNWSDAWKLGPFYGLLVFPTAWLSAHLSTSLSHLGGWGTIIVILVLTIILRSAMLAVTFKQTVNQSKQEELKSKKAKIDAKYADFKNNKQMKARQQQEVAELYKKHGINPLDAFVTMIISLPVFIMMWRVIQSLPEFKSTVWLGLSFAETSWRRLFFSGEWQYLGLLVVVAAVQGVAQFLPQILNRKKFKERTSLEEEKALKKANRTQRIMTIVFFFITLIFSAGLQVYWIISGIWTIIQTLSIHKFKKSAYYRRKYLDKHKA</sequence>
<evidence type="ECO:0000256" key="11">
    <source>
        <dbReference type="SAM" id="Phobius"/>
    </source>
</evidence>
<dbReference type="InterPro" id="IPR001708">
    <property type="entry name" value="YidC/ALB3/OXA1/COX18"/>
</dbReference>
<evidence type="ECO:0000313" key="14">
    <source>
        <dbReference type="Proteomes" id="UP000007065"/>
    </source>
</evidence>
<evidence type="ECO:0000256" key="1">
    <source>
        <dbReference type="ARBA" id="ARBA00004651"/>
    </source>
</evidence>
<dbReference type="EMBL" id="CU179680">
    <property type="protein sequence ID" value="CAL58757.1"/>
    <property type="molecule type" value="Genomic_DNA"/>
</dbReference>
<dbReference type="Proteomes" id="UP000007065">
    <property type="component" value="Chromosome"/>
</dbReference>
<evidence type="ECO:0000313" key="13">
    <source>
        <dbReference type="EMBL" id="CAL58757.1"/>
    </source>
</evidence>
<evidence type="ECO:0000256" key="2">
    <source>
        <dbReference type="ARBA" id="ARBA00022448"/>
    </source>
</evidence>
<keyword evidence="2" id="KW-0813">Transport</keyword>
<feature type="transmembrane region" description="Helical" evidence="11">
    <location>
        <begin position="29"/>
        <end position="48"/>
    </location>
</feature>
<dbReference type="CDD" id="cd20070">
    <property type="entry name" value="5TM_YidC_Alb3"/>
    <property type="match status" value="1"/>
</dbReference>
<dbReference type="HOGENOM" id="CLU_031187_0_0_14"/>
<keyword evidence="8" id="KW-0143">Chaperone</keyword>
<dbReference type="GO" id="GO:0015031">
    <property type="term" value="P:protein transport"/>
    <property type="evidence" value="ECO:0007669"/>
    <property type="project" value="UniProtKB-KW"/>
</dbReference>
<keyword evidence="6 11" id="KW-1133">Transmembrane helix</keyword>
<dbReference type="RefSeq" id="WP_011949241.1">
    <property type="nucleotide sequence ID" value="NC_009497.1"/>
</dbReference>
<dbReference type="InterPro" id="IPR028055">
    <property type="entry name" value="YidC/Oxa/ALB_C"/>
</dbReference>
<evidence type="ECO:0000256" key="6">
    <source>
        <dbReference type="ARBA" id="ARBA00022989"/>
    </source>
</evidence>
<keyword evidence="7 11" id="KW-0472">Membrane</keyword>
<evidence type="ECO:0000256" key="9">
    <source>
        <dbReference type="RuleBase" id="RU003945"/>
    </source>
</evidence>
<dbReference type="NCBIfam" id="TIGR03592">
    <property type="entry name" value="yidC_oxa1_cterm"/>
    <property type="match status" value="1"/>
</dbReference>
<dbReference type="PANTHER" id="PTHR12428">
    <property type="entry name" value="OXA1"/>
    <property type="match status" value="1"/>
</dbReference>
<dbReference type="KEGG" id="maa:MAG0590"/>
<dbReference type="STRING" id="347257.MAG0590"/>
<accession>A5IXJ8</accession>
<evidence type="ECO:0000256" key="5">
    <source>
        <dbReference type="ARBA" id="ARBA00022927"/>
    </source>
</evidence>
<dbReference type="Pfam" id="PF02096">
    <property type="entry name" value="60KD_IMP"/>
    <property type="match status" value="1"/>
</dbReference>
<dbReference type="GeneID" id="93357829"/>
<evidence type="ECO:0000259" key="12">
    <source>
        <dbReference type="Pfam" id="PF02096"/>
    </source>
</evidence>
<name>A5IXJ8_MYCAP</name>
<comment type="similarity">
    <text evidence="9">Belongs to the OXA1/ALB3/YidC family.</text>
</comment>
<gene>
    <name evidence="13" type="ordered locus">MAG0590</name>
</gene>
<evidence type="ECO:0000256" key="8">
    <source>
        <dbReference type="ARBA" id="ARBA00023186"/>
    </source>
</evidence>
<keyword evidence="3" id="KW-1003">Cell membrane</keyword>